<dbReference type="Pfam" id="PF09335">
    <property type="entry name" value="VTT_dom"/>
    <property type="match status" value="1"/>
</dbReference>
<feature type="transmembrane region" description="Helical" evidence="6">
    <location>
        <begin position="171"/>
        <end position="189"/>
    </location>
</feature>
<dbReference type="InterPro" id="IPR001763">
    <property type="entry name" value="Rhodanese-like_dom"/>
</dbReference>
<feature type="domain" description="Rhodanese" evidence="7">
    <location>
        <begin position="217"/>
        <end position="309"/>
    </location>
</feature>
<keyword evidence="4 6" id="KW-1133">Transmembrane helix</keyword>
<feature type="transmembrane region" description="Helical" evidence="6">
    <location>
        <begin position="49"/>
        <end position="68"/>
    </location>
</feature>
<dbReference type="InterPro" id="IPR051311">
    <property type="entry name" value="DedA_domain"/>
</dbReference>
<dbReference type="SUPFAM" id="SSF52821">
    <property type="entry name" value="Rhodanese/Cell cycle control phosphatase"/>
    <property type="match status" value="1"/>
</dbReference>
<evidence type="ECO:0000256" key="2">
    <source>
        <dbReference type="ARBA" id="ARBA00022475"/>
    </source>
</evidence>
<dbReference type="CDD" id="cd01444">
    <property type="entry name" value="GlpE_ST"/>
    <property type="match status" value="1"/>
</dbReference>
<gene>
    <name evidence="8" type="ORF">PP769_17380</name>
</gene>
<dbReference type="Proteomes" id="UP001302719">
    <property type="component" value="Chromosome"/>
</dbReference>
<evidence type="ECO:0000256" key="5">
    <source>
        <dbReference type="ARBA" id="ARBA00023136"/>
    </source>
</evidence>
<evidence type="ECO:0000256" key="3">
    <source>
        <dbReference type="ARBA" id="ARBA00022692"/>
    </source>
</evidence>
<feature type="transmembrane region" description="Helical" evidence="6">
    <location>
        <begin position="104"/>
        <end position="128"/>
    </location>
</feature>
<dbReference type="Gene3D" id="3.40.250.10">
    <property type="entry name" value="Rhodanese-like domain"/>
    <property type="match status" value="1"/>
</dbReference>
<organism evidence="8 9">
    <name type="scientific">Candidatus Nitrospira allomarina</name>
    <dbReference type="NCBI Taxonomy" id="3020900"/>
    <lineage>
        <taxon>Bacteria</taxon>
        <taxon>Pseudomonadati</taxon>
        <taxon>Nitrospirota</taxon>
        <taxon>Nitrospiria</taxon>
        <taxon>Nitrospirales</taxon>
        <taxon>Nitrospiraceae</taxon>
        <taxon>Nitrospira</taxon>
    </lineage>
</organism>
<evidence type="ECO:0000313" key="9">
    <source>
        <dbReference type="Proteomes" id="UP001302719"/>
    </source>
</evidence>
<keyword evidence="9" id="KW-1185">Reference proteome</keyword>
<evidence type="ECO:0000256" key="6">
    <source>
        <dbReference type="SAM" id="Phobius"/>
    </source>
</evidence>
<dbReference type="PROSITE" id="PS50206">
    <property type="entry name" value="RHODANESE_3"/>
    <property type="match status" value="1"/>
</dbReference>
<dbReference type="Pfam" id="PF00581">
    <property type="entry name" value="Rhodanese"/>
    <property type="match status" value="1"/>
</dbReference>
<dbReference type="InterPro" id="IPR032816">
    <property type="entry name" value="VTT_dom"/>
</dbReference>
<keyword evidence="5 6" id="KW-0472">Membrane</keyword>
<sequence length="321" mass="34991">MNEISLFVSQYGGIVLFAIVFAEQVGLPIPAVPVLLAAGALAGAGQMDLGVAILLSLVACLAGDVVWYEVGRRRGRQALSLLCRISLEPDFCVRRTENFFTRHGIRALVLAKFLPGLSTLAPAMAGLFGIRFTRFLGYDGLGAGLWALTFVLPGYVFSSEIEAIAAQHSRAGMYFLVALGIGLVAYIAFKFAHRQWVLRELRMARMTVDELKGMMDNGQEVFVLDLRGPLDHEADPYTIPGALRMTPDELEQRHGDIPRQSDVILFCACPNEATAAMMALMLRRRGIRKVRPLAGGLDAWRERNFPLEATAAPAATDLVAG</sequence>
<evidence type="ECO:0000313" key="8">
    <source>
        <dbReference type="EMBL" id="WNM57720.1"/>
    </source>
</evidence>
<dbReference type="PANTHER" id="PTHR42709">
    <property type="entry name" value="ALKALINE PHOSPHATASE LIKE PROTEIN"/>
    <property type="match status" value="1"/>
</dbReference>
<dbReference type="PANTHER" id="PTHR42709:SF6">
    <property type="entry name" value="UNDECAPRENYL PHOSPHATE TRANSPORTER A"/>
    <property type="match status" value="1"/>
</dbReference>
<dbReference type="InterPro" id="IPR023695">
    <property type="entry name" value="Thiosulf_sulfurTrfase"/>
</dbReference>
<dbReference type="AlphaFoldDB" id="A0AA96JS59"/>
<dbReference type="SMART" id="SM00450">
    <property type="entry name" value="RHOD"/>
    <property type="match status" value="1"/>
</dbReference>
<dbReference type="GO" id="GO:0005886">
    <property type="term" value="C:plasma membrane"/>
    <property type="evidence" value="ECO:0007669"/>
    <property type="project" value="UniProtKB-SubCell"/>
</dbReference>
<reference evidence="8 9" key="1">
    <citation type="submission" date="2023-01" db="EMBL/GenBank/DDBJ databases">
        <title>Cultivation and genomic characterization of new, ubiquitous marine nitrite-oxidizing bacteria from the Nitrospirales.</title>
        <authorList>
            <person name="Mueller A.J."/>
            <person name="Daebeler A."/>
            <person name="Herbold C.W."/>
            <person name="Kirkegaard R.H."/>
            <person name="Daims H."/>
        </authorList>
    </citation>
    <scope>NUCLEOTIDE SEQUENCE [LARGE SCALE GENOMIC DNA]</scope>
    <source>
        <strain evidence="8 9">VA</strain>
    </source>
</reference>
<dbReference type="KEGG" id="nall:PP769_17380"/>
<comment type="subcellular location">
    <subcellularLocation>
        <location evidence="1">Cell membrane</location>
        <topology evidence="1">Multi-pass membrane protein</topology>
    </subcellularLocation>
</comment>
<dbReference type="GO" id="GO:0005737">
    <property type="term" value="C:cytoplasm"/>
    <property type="evidence" value="ECO:0007669"/>
    <property type="project" value="InterPro"/>
</dbReference>
<keyword evidence="2" id="KW-1003">Cell membrane</keyword>
<evidence type="ECO:0000256" key="4">
    <source>
        <dbReference type="ARBA" id="ARBA00022989"/>
    </source>
</evidence>
<proteinExistence type="predicted"/>
<evidence type="ECO:0000259" key="7">
    <source>
        <dbReference type="PROSITE" id="PS50206"/>
    </source>
</evidence>
<keyword evidence="3 6" id="KW-0812">Transmembrane</keyword>
<dbReference type="GO" id="GO:0004792">
    <property type="term" value="F:thiosulfate-cyanide sulfurtransferase activity"/>
    <property type="evidence" value="ECO:0007669"/>
    <property type="project" value="InterPro"/>
</dbReference>
<name>A0AA96JS59_9BACT</name>
<dbReference type="EMBL" id="CP116967">
    <property type="protein sequence ID" value="WNM57720.1"/>
    <property type="molecule type" value="Genomic_DNA"/>
</dbReference>
<dbReference type="InterPro" id="IPR036873">
    <property type="entry name" value="Rhodanese-like_dom_sf"/>
</dbReference>
<feature type="transmembrane region" description="Helical" evidence="6">
    <location>
        <begin position="140"/>
        <end position="159"/>
    </location>
</feature>
<protein>
    <submittedName>
        <fullName evidence="8">DedA family protein/thiosulfate sulfurtransferase GlpE</fullName>
    </submittedName>
</protein>
<accession>A0AA96JS59</accession>
<evidence type="ECO:0000256" key="1">
    <source>
        <dbReference type="ARBA" id="ARBA00004651"/>
    </source>
</evidence>
<dbReference type="RefSeq" id="WP_312642542.1">
    <property type="nucleotide sequence ID" value="NZ_CP116967.1"/>
</dbReference>